<accession>A0A9D4QJV6</accession>
<keyword evidence="2" id="KW-0802">TPR repeat</keyword>
<evidence type="ECO:0000313" key="3">
    <source>
        <dbReference type="EMBL" id="KAH3834046.1"/>
    </source>
</evidence>
<dbReference type="AlphaFoldDB" id="A0A9D4QJV6"/>
<keyword evidence="1" id="KW-0677">Repeat</keyword>
<dbReference type="PANTHER" id="PTHR45641">
    <property type="entry name" value="TETRATRICOPEPTIDE REPEAT PROTEIN (AFU_ORTHOLOGUE AFUA_6G03870)"/>
    <property type="match status" value="1"/>
</dbReference>
<proteinExistence type="predicted"/>
<evidence type="ECO:0000256" key="2">
    <source>
        <dbReference type="ARBA" id="ARBA00022803"/>
    </source>
</evidence>
<name>A0A9D4QJV6_DREPO</name>
<organism evidence="3 4">
    <name type="scientific">Dreissena polymorpha</name>
    <name type="common">Zebra mussel</name>
    <name type="synonym">Mytilus polymorpha</name>
    <dbReference type="NCBI Taxonomy" id="45954"/>
    <lineage>
        <taxon>Eukaryota</taxon>
        <taxon>Metazoa</taxon>
        <taxon>Spiralia</taxon>
        <taxon>Lophotrochozoa</taxon>
        <taxon>Mollusca</taxon>
        <taxon>Bivalvia</taxon>
        <taxon>Autobranchia</taxon>
        <taxon>Heteroconchia</taxon>
        <taxon>Euheterodonta</taxon>
        <taxon>Imparidentia</taxon>
        <taxon>Neoheterodontei</taxon>
        <taxon>Myida</taxon>
        <taxon>Dreissenoidea</taxon>
        <taxon>Dreissenidae</taxon>
        <taxon>Dreissena</taxon>
    </lineage>
</organism>
<dbReference type="Pfam" id="PF13424">
    <property type="entry name" value="TPR_12"/>
    <property type="match status" value="1"/>
</dbReference>
<gene>
    <name evidence="3" type="ORF">DPMN_107364</name>
</gene>
<comment type="caution">
    <text evidence="3">The sequence shown here is derived from an EMBL/GenBank/DDBJ whole genome shotgun (WGS) entry which is preliminary data.</text>
</comment>
<dbReference type="SMART" id="SM00028">
    <property type="entry name" value="TPR"/>
    <property type="match status" value="3"/>
</dbReference>
<reference evidence="3" key="1">
    <citation type="journal article" date="2019" name="bioRxiv">
        <title>The Genome of the Zebra Mussel, Dreissena polymorpha: A Resource for Invasive Species Research.</title>
        <authorList>
            <person name="McCartney M.A."/>
            <person name="Auch B."/>
            <person name="Kono T."/>
            <person name="Mallez S."/>
            <person name="Zhang Y."/>
            <person name="Obille A."/>
            <person name="Becker A."/>
            <person name="Abrahante J.E."/>
            <person name="Garbe J."/>
            <person name="Badalamenti J.P."/>
            <person name="Herman A."/>
            <person name="Mangelson H."/>
            <person name="Liachko I."/>
            <person name="Sullivan S."/>
            <person name="Sone E.D."/>
            <person name="Koren S."/>
            <person name="Silverstein K.A.T."/>
            <person name="Beckman K.B."/>
            <person name="Gohl D.M."/>
        </authorList>
    </citation>
    <scope>NUCLEOTIDE SEQUENCE</scope>
    <source>
        <strain evidence="3">Duluth1</strain>
        <tissue evidence="3">Whole animal</tissue>
    </source>
</reference>
<dbReference type="Gene3D" id="1.25.40.10">
    <property type="entry name" value="Tetratricopeptide repeat domain"/>
    <property type="match status" value="1"/>
</dbReference>
<keyword evidence="4" id="KW-1185">Reference proteome</keyword>
<dbReference type="InterPro" id="IPR011990">
    <property type="entry name" value="TPR-like_helical_dom_sf"/>
</dbReference>
<dbReference type="PANTHER" id="PTHR45641:SF19">
    <property type="entry name" value="NEPHROCYSTIN-3"/>
    <property type="match status" value="1"/>
</dbReference>
<dbReference type="EMBL" id="JAIWYP010000004">
    <property type="protein sequence ID" value="KAH3834046.1"/>
    <property type="molecule type" value="Genomic_DNA"/>
</dbReference>
<protein>
    <recommendedName>
        <fullName evidence="5">Tetratricopeptide repeat protein</fullName>
    </recommendedName>
</protein>
<dbReference type="SUPFAM" id="SSF48452">
    <property type="entry name" value="TPR-like"/>
    <property type="match status" value="1"/>
</dbReference>
<dbReference type="InterPro" id="IPR019734">
    <property type="entry name" value="TPR_rpt"/>
</dbReference>
<reference evidence="3" key="2">
    <citation type="submission" date="2020-11" db="EMBL/GenBank/DDBJ databases">
        <authorList>
            <person name="McCartney M.A."/>
            <person name="Auch B."/>
            <person name="Kono T."/>
            <person name="Mallez S."/>
            <person name="Becker A."/>
            <person name="Gohl D.M."/>
            <person name="Silverstein K.A.T."/>
            <person name="Koren S."/>
            <person name="Bechman K.B."/>
            <person name="Herman A."/>
            <person name="Abrahante J.E."/>
            <person name="Garbe J."/>
        </authorList>
    </citation>
    <scope>NUCLEOTIDE SEQUENCE</scope>
    <source>
        <strain evidence="3">Duluth1</strain>
        <tissue evidence="3">Whole animal</tissue>
    </source>
</reference>
<evidence type="ECO:0000313" key="4">
    <source>
        <dbReference type="Proteomes" id="UP000828390"/>
    </source>
</evidence>
<evidence type="ECO:0008006" key="5">
    <source>
        <dbReference type="Google" id="ProtNLM"/>
    </source>
</evidence>
<evidence type="ECO:0000256" key="1">
    <source>
        <dbReference type="ARBA" id="ARBA00022737"/>
    </source>
</evidence>
<sequence length="281" mass="31619">MTSISRRFTSHEYASALADFAFEQPNLQKLLLEIQYTTQDTYTFFIRIATESTEFIEKYLAGNSEDFYSQCHRAADRYGNEMDKAVVNLAVGSLHTYVKANLKVGHTKYSAALSILKVAGKSLQLATAHQRIGYNLMLQDQNEEAITHIKKSLAISLVSGKPFEHIALQALNSMGITLTKLGRFEEAERYHFVSLKRRRKIQGENHPGVGMTLNNIGLMYDQKGNSVLALKYFKEGLKIKKKSNAPDLSRVASLTNVANTYIDVGTFDKALKFYQSNGSRR</sequence>
<dbReference type="Proteomes" id="UP000828390">
    <property type="component" value="Unassembled WGS sequence"/>
</dbReference>